<dbReference type="InterPro" id="IPR011051">
    <property type="entry name" value="RmlC_Cupin_sf"/>
</dbReference>
<keyword evidence="5 6" id="KW-0413">Isomerase</keyword>
<comment type="catalytic activity">
    <reaction evidence="1 5">
        <text>dTDP-4-dehydro-6-deoxy-alpha-D-glucose = dTDP-4-dehydro-beta-L-rhamnose</text>
        <dbReference type="Rhea" id="RHEA:16969"/>
        <dbReference type="ChEBI" id="CHEBI:57649"/>
        <dbReference type="ChEBI" id="CHEBI:62830"/>
        <dbReference type="EC" id="5.1.3.13"/>
    </reaction>
</comment>
<evidence type="ECO:0000313" key="7">
    <source>
        <dbReference type="Proteomes" id="UP001062165"/>
    </source>
</evidence>
<comment type="pathway">
    <text evidence="5">Carbohydrate biosynthesis; dTDP-L-rhamnose biosynthesis.</text>
</comment>
<dbReference type="GO" id="GO:0008830">
    <property type="term" value="F:dTDP-4-dehydrorhamnose 3,5-epimerase activity"/>
    <property type="evidence" value="ECO:0007669"/>
    <property type="project" value="UniProtKB-EC"/>
</dbReference>
<dbReference type="InterPro" id="IPR014710">
    <property type="entry name" value="RmlC-like_jellyroll"/>
</dbReference>
<evidence type="ECO:0000256" key="3">
    <source>
        <dbReference type="ARBA" id="ARBA00012098"/>
    </source>
</evidence>
<dbReference type="Pfam" id="PF00908">
    <property type="entry name" value="dTDP_sugar_isom"/>
    <property type="match status" value="1"/>
</dbReference>
<evidence type="ECO:0000256" key="1">
    <source>
        <dbReference type="ARBA" id="ARBA00001298"/>
    </source>
</evidence>
<comment type="subunit">
    <text evidence="5">Homodimer.</text>
</comment>
<dbReference type="PANTHER" id="PTHR21047">
    <property type="entry name" value="DTDP-6-DEOXY-D-GLUCOSE-3,5 EPIMERASE"/>
    <property type="match status" value="1"/>
</dbReference>
<evidence type="ECO:0000313" key="6">
    <source>
        <dbReference type="EMBL" id="UXX80618.1"/>
    </source>
</evidence>
<dbReference type="InterPro" id="IPR000888">
    <property type="entry name" value="RmlC-like"/>
</dbReference>
<proteinExistence type="inferred from homology"/>
<dbReference type="Proteomes" id="UP001062165">
    <property type="component" value="Chromosome"/>
</dbReference>
<evidence type="ECO:0000256" key="5">
    <source>
        <dbReference type="RuleBase" id="RU364069"/>
    </source>
</evidence>
<dbReference type="CDD" id="cd00438">
    <property type="entry name" value="cupin_RmlC"/>
    <property type="match status" value="1"/>
</dbReference>
<organism evidence="6 7">
    <name type="scientific">Reichenbachiella carrageenanivorans</name>
    <dbReference type="NCBI Taxonomy" id="2979869"/>
    <lineage>
        <taxon>Bacteria</taxon>
        <taxon>Pseudomonadati</taxon>
        <taxon>Bacteroidota</taxon>
        <taxon>Cytophagia</taxon>
        <taxon>Cytophagales</taxon>
        <taxon>Reichenbachiellaceae</taxon>
        <taxon>Reichenbachiella</taxon>
    </lineage>
</organism>
<gene>
    <name evidence="6" type="primary">rfbC</name>
    <name evidence="6" type="ORF">N7E81_05840</name>
</gene>
<sequence>MKIEALPLSGAFLINPTIHNDKRGYFFEWFNIQTFESKTGIDFKPVQFNCSKSAKGVLRGMHFQTPPHAQAKLVTATKGEIQDVIIDLRKKSPTFGQHYSTILSEEKKNQLYVPKGFAHGFLVLSKEAEIFYAIDNFYAPDHEDGVCYNDPTLNINWMLDEEELILSDKDKIYSAFASAPLNF</sequence>
<dbReference type="RefSeq" id="WP_263052348.1">
    <property type="nucleotide sequence ID" value="NZ_CP106735.1"/>
</dbReference>
<dbReference type="PANTHER" id="PTHR21047:SF2">
    <property type="entry name" value="THYMIDINE DIPHOSPHO-4-KETO-RHAMNOSE 3,5-EPIMERASE"/>
    <property type="match status" value="1"/>
</dbReference>
<comment type="function">
    <text evidence="2 5">Catalyzes the epimerization of the C3' and C5'positions of dTDP-6-deoxy-D-xylo-4-hexulose, forming dTDP-6-deoxy-L-lyxo-4-hexulose.</text>
</comment>
<accession>A0ABY6D3C5</accession>
<dbReference type="EC" id="5.1.3.13" evidence="3 5"/>
<dbReference type="NCBIfam" id="TIGR01221">
    <property type="entry name" value="rmlC"/>
    <property type="match status" value="1"/>
</dbReference>
<protein>
    <recommendedName>
        <fullName evidence="4 5">dTDP-4-dehydrorhamnose 3,5-epimerase</fullName>
        <ecNumber evidence="3 5">5.1.3.13</ecNumber>
    </recommendedName>
    <alternativeName>
        <fullName evidence="5">Thymidine diphospho-4-keto-rhamnose 3,5-epimerase</fullName>
    </alternativeName>
</protein>
<dbReference type="EMBL" id="CP106735">
    <property type="protein sequence ID" value="UXX80618.1"/>
    <property type="molecule type" value="Genomic_DNA"/>
</dbReference>
<name>A0ABY6D3C5_9BACT</name>
<evidence type="ECO:0000256" key="4">
    <source>
        <dbReference type="ARBA" id="ARBA00019595"/>
    </source>
</evidence>
<evidence type="ECO:0000256" key="2">
    <source>
        <dbReference type="ARBA" id="ARBA00001997"/>
    </source>
</evidence>
<comment type="similarity">
    <text evidence="5">Belongs to the dTDP-4-dehydrorhamnose 3,5-epimerase family.</text>
</comment>
<reference evidence="6" key="1">
    <citation type="submission" date="2022-10" db="EMBL/GenBank/DDBJ databases">
        <title>Comparative genomics and taxonomic characterization of three novel marine species of genus Reichenbachiella exhibiting antioxidant and polysaccharide degradation activities.</title>
        <authorList>
            <person name="Muhammad N."/>
            <person name="Lee Y.-J."/>
            <person name="Ko J."/>
            <person name="Kim S.-G."/>
        </authorList>
    </citation>
    <scope>NUCLEOTIDE SEQUENCE</scope>
    <source>
        <strain evidence="6">Wsw4-B4</strain>
    </source>
</reference>
<dbReference type="Gene3D" id="2.60.120.10">
    <property type="entry name" value="Jelly Rolls"/>
    <property type="match status" value="1"/>
</dbReference>
<dbReference type="SUPFAM" id="SSF51182">
    <property type="entry name" value="RmlC-like cupins"/>
    <property type="match status" value="1"/>
</dbReference>
<keyword evidence="7" id="KW-1185">Reference proteome</keyword>